<dbReference type="GO" id="GO:0009190">
    <property type="term" value="P:cyclic nucleotide biosynthetic process"/>
    <property type="evidence" value="ECO:0007669"/>
    <property type="project" value="InterPro"/>
</dbReference>
<dbReference type="SUPFAM" id="SSF52540">
    <property type="entry name" value="P-loop containing nucleoside triphosphate hydrolases"/>
    <property type="match status" value="1"/>
</dbReference>
<dbReference type="PANTHER" id="PTHR16305">
    <property type="entry name" value="TESTICULAR SOLUBLE ADENYLYL CYCLASE"/>
    <property type="match status" value="1"/>
</dbReference>
<dbReference type="CDD" id="cd07302">
    <property type="entry name" value="CHD"/>
    <property type="match status" value="1"/>
</dbReference>
<sequence>MPRPATTSTSKTMSTFTRGPSGRLDGSSGQEWSAPSQNRQLTVMFADLVGSTTLLEEQGPEAFSDLLRVYHNLCTEATRAQGGIVANYLGDGVISYFGYPRGMEDDPLRAVQAAWTILQNLKQMSGKSAGFTLAARIGIATGRVLIHEKPGDHYGENVVGACLNKAARLQALALENTAIVCGATRKLVGKAFEFEDLGQQSLKGFERPEAVYRIKPRRRKGLSRFEALRGERRTPLVGRAEELALLRKMMAQASDGGGGAAVLVGEPGIGKSRLIDTLRHDEAQESVRYLSLQCSPIHQFSALHPVKDYLDWVSGVNADDPPETRRDKLRRLFQSAWQANEEQTAVLMDVVASSGPGQEANADIGILLKRRLAFQILSRKVFSTAMPGRPLFLVFEDVHWIDPTSAEFLENLVRNAPDHAAVVLATTRPEGPFADRLNTFGEVVQLDRLSDAEAVELAKAAGRAAGLDGKALQAIVEKSDGVPLFIEEYALMLAESFGARQGTGETELRSIPLTLGGLVQNKLDRLNPHAQKVARIGAAVGRVFDLRLVRSLSELGKDAFDKALDALETADIAHRDAGMGSSRAASFKHALVQDAVYASLSTAERRRLHGAVVDAMLSEEDGRRLSAEVLAKHLLEAGRNAESAEWRLAAAMAAAGEGSAAEALAHITQGLAAIESVPEGPERDRVELRLRAIEGPTLMVTRGPGSPAFGAAQARALTLLRGQDNPDNLIPVIYNTALHAWACGRLADADATTDEIFDILEAEPSDGAFLAAHTMRGLVAWHRGDNAEALAHLSATVERYDPELHREFYTRFLKEFGVFGRFYLGLTHTVMGETEAGARLARSALDIAKLVKRPHAFGFGLLANFVTAILRDDVPTAARYSEESLEFSGRQGFPEFAAMSLVCQGWVKVRRGQTEAGIRQMEEGAQLWAITGFENWQAFFATLLSDAYVAVGRLDDATVLLDRHDERVARFGEAQFEPLLARSRAMLLSAGGDRQGAARSLRVAEDRARRNKATLWVRG</sequence>
<feature type="region of interest" description="Disordered" evidence="3">
    <location>
        <begin position="1"/>
        <end position="35"/>
    </location>
</feature>
<evidence type="ECO:0000256" key="3">
    <source>
        <dbReference type="SAM" id="MobiDB-lite"/>
    </source>
</evidence>
<dbReference type="SMART" id="SM00044">
    <property type="entry name" value="CYCc"/>
    <property type="match status" value="1"/>
</dbReference>
<proteinExistence type="predicted"/>
<dbReference type="InterPro" id="IPR029787">
    <property type="entry name" value="Nucleotide_cyclase"/>
</dbReference>
<comment type="caution">
    <text evidence="5">The sequence shown here is derived from an EMBL/GenBank/DDBJ whole genome shotgun (WGS) entry which is preliminary data.</text>
</comment>
<evidence type="ECO:0000313" key="5">
    <source>
        <dbReference type="EMBL" id="RXT19527.1"/>
    </source>
</evidence>
<feature type="compositionally biased region" description="Low complexity" evidence="3">
    <location>
        <begin position="1"/>
        <end position="17"/>
    </location>
</feature>
<accession>A0A4Q1TMX6</accession>
<dbReference type="SUPFAM" id="SSF48452">
    <property type="entry name" value="TPR-like"/>
    <property type="match status" value="1"/>
</dbReference>
<name>A0A4Q1TMX6_RHILE</name>
<dbReference type="Pfam" id="PF13191">
    <property type="entry name" value="AAA_16"/>
    <property type="match status" value="1"/>
</dbReference>
<evidence type="ECO:0000313" key="6">
    <source>
        <dbReference type="Proteomes" id="UP000290767"/>
    </source>
</evidence>
<gene>
    <name evidence="5" type="ORF">B5P46_24705</name>
</gene>
<dbReference type="AlphaFoldDB" id="A0A4Q1TMX6"/>
<dbReference type="InterPro" id="IPR011990">
    <property type="entry name" value="TPR-like_helical_dom_sf"/>
</dbReference>
<dbReference type="Pfam" id="PF00211">
    <property type="entry name" value="Guanylate_cyc"/>
    <property type="match status" value="1"/>
</dbReference>
<dbReference type="InterPro" id="IPR041664">
    <property type="entry name" value="AAA_16"/>
</dbReference>
<dbReference type="GO" id="GO:0005737">
    <property type="term" value="C:cytoplasm"/>
    <property type="evidence" value="ECO:0007669"/>
    <property type="project" value="TreeGrafter"/>
</dbReference>
<dbReference type="PANTHER" id="PTHR16305:SF28">
    <property type="entry name" value="GUANYLATE CYCLASE DOMAIN-CONTAINING PROTEIN"/>
    <property type="match status" value="1"/>
</dbReference>
<dbReference type="GO" id="GO:0005524">
    <property type="term" value="F:ATP binding"/>
    <property type="evidence" value="ECO:0007669"/>
    <property type="project" value="UniProtKB-KW"/>
</dbReference>
<keyword evidence="1" id="KW-0547">Nucleotide-binding</keyword>
<keyword evidence="2" id="KW-0067">ATP-binding</keyword>
<feature type="domain" description="Guanylate cyclase" evidence="4">
    <location>
        <begin position="42"/>
        <end position="170"/>
    </location>
</feature>
<dbReference type="Gene3D" id="1.25.40.10">
    <property type="entry name" value="Tetratricopeptide repeat domain"/>
    <property type="match status" value="1"/>
</dbReference>
<evidence type="ECO:0000256" key="1">
    <source>
        <dbReference type="ARBA" id="ARBA00022741"/>
    </source>
</evidence>
<reference evidence="5 6" key="1">
    <citation type="submission" date="2017-03" db="EMBL/GenBank/DDBJ databases">
        <authorList>
            <person name="Safronova V.I."/>
            <person name="Sazanova A.L."/>
            <person name="Chirak E.R."/>
        </authorList>
    </citation>
    <scope>NUCLEOTIDE SEQUENCE [LARGE SCALE GENOMIC DNA]</scope>
    <source>
        <strain evidence="5 6">Tri-43</strain>
    </source>
</reference>
<dbReference type="EMBL" id="MZMU01000018">
    <property type="protein sequence ID" value="RXT19527.1"/>
    <property type="molecule type" value="Genomic_DNA"/>
</dbReference>
<dbReference type="InterPro" id="IPR027417">
    <property type="entry name" value="P-loop_NTPase"/>
</dbReference>
<evidence type="ECO:0000259" key="4">
    <source>
        <dbReference type="PROSITE" id="PS50125"/>
    </source>
</evidence>
<protein>
    <recommendedName>
        <fullName evidence="4">Guanylate cyclase domain-containing protein</fullName>
    </recommendedName>
</protein>
<dbReference type="GO" id="GO:0004016">
    <property type="term" value="F:adenylate cyclase activity"/>
    <property type="evidence" value="ECO:0007669"/>
    <property type="project" value="TreeGrafter"/>
</dbReference>
<dbReference type="Gene3D" id="3.30.70.1230">
    <property type="entry name" value="Nucleotide cyclase"/>
    <property type="match status" value="1"/>
</dbReference>
<evidence type="ECO:0000256" key="2">
    <source>
        <dbReference type="ARBA" id="ARBA00022840"/>
    </source>
</evidence>
<dbReference type="PROSITE" id="PS50125">
    <property type="entry name" value="GUANYLATE_CYCLASE_2"/>
    <property type="match status" value="1"/>
</dbReference>
<dbReference type="InterPro" id="IPR001054">
    <property type="entry name" value="A/G_cyclase"/>
</dbReference>
<dbReference type="Proteomes" id="UP000290767">
    <property type="component" value="Unassembled WGS sequence"/>
</dbReference>
<dbReference type="GO" id="GO:0035556">
    <property type="term" value="P:intracellular signal transduction"/>
    <property type="evidence" value="ECO:0007669"/>
    <property type="project" value="InterPro"/>
</dbReference>
<organism evidence="5 6">
    <name type="scientific">Rhizobium leguminosarum</name>
    <dbReference type="NCBI Taxonomy" id="384"/>
    <lineage>
        <taxon>Bacteria</taxon>
        <taxon>Pseudomonadati</taxon>
        <taxon>Pseudomonadota</taxon>
        <taxon>Alphaproteobacteria</taxon>
        <taxon>Hyphomicrobiales</taxon>
        <taxon>Rhizobiaceae</taxon>
        <taxon>Rhizobium/Agrobacterium group</taxon>
        <taxon>Rhizobium</taxon>
    </lineage>
</organism>
<dbReference type="SUPFAM" id="SSF55073">
    <property type="entry name" value="Nucleotide cyclase"/>
    <property type="match status" value="1"/>
</dbReference>